<reference evidence="3" key="1">
    <citation type="journal article" date="2018" name="Nat. Plants">
        <title>Whole-genome landscape of Medicago truncatula symbiotic genes.</title>
        <authorList>
            <person name="Pecrix Y."/>
            <person name="Gamas P."/>
            <person name="Carrere S."/>
        </authorList>
    </citation>
    <scope>NUCLEOTIDE SEQUENCE</scope>
    <source>
        <tissue evidence="3">Leaves</tissue>
    </source>
</reference>
<name>A0A396JEN4_MEDTR</name>
<evidence type="ECO:0000259" key="2">
    <source>
        <dbReference type="Pfam" id="PF07127"/>
    </source>
</evidence>
<organism evidence="3">
    <name type="scientific">Medicago truncatula</name>
    <name type="common">Barrel medic</name>
    <name type="synonym">Medicago tribuloides</name>
    <dbReference type="NCBI Taxonomy" id="3880"/>
    <lineage>
        <taxon>Eukaryota</taxon>
        <taxon>Viridiplantae</taxon>
        <taxon>Streptophyta</taxon>
        <taxon>Embryophyta</taxon>
        <taxon>Tracheophyta</taxon>
        <taxon>Spermatophyta</taxon>
        <taxon>Magnoliopsida</taxon>
        <taxon>eudicotyledons</taxon>
        <taxon>Gunneridae</taxon>
        <taxon>Pentapetalae</taxon>
        <taxon>rosids</taxon>
        <taxon>fabids</taxon>
        <taxon>Fabales</taxon>
        <taxon>Fabaceae</taxon>
        <taxon>Papilionoideae</taxon>
        <taxon>50 kb inversion clade</taxon>
        <taxon>NPAAA clade</taxon>
        <taxon>Hologalegina</taxon>
        <taxon>IRL clade</taxon>
        <taxon>Trifolieae</taxon>
        <taxon>Medicago</taxon>
    </lineage>
</organism>
<dbReference type="Gramene" id="rna10963">
    <property type="protein sequence ID" value="RHN74838.1"/>
    <property type="gene ID" value="gene10963"/>
</dbReference>
<dbReference type="GO" id="GO:0046872">
    <property type="term" value="F:metal ion binding"/>
    <property type="evidence" value="ECO:0007669"/>
    <property type="project" value="InterPro"/>
</dbReference>
<keyword evidence="1" id="KW-0472">Membrane</keyword>
<dbReference type="Pfam" id="PF07127">
    <property type="entry name" value="Nodulin_late"/>
    <property type="match status" value="1"/>
</dbReference>
<gene>
    <name evidence="3" type="ORF">MtrunA17_Chr2g0314651</name>
</gene>
<feature type="domain" description="Late nodulin" evidence="2">
    <location>
        <begin position="7"/>
        <end position="60"/>
    </location>
</feature>
<accession>A0A396JEN4</accession>
<comment type="caution">
    <text evidence="3">The sequence shown here is derived from an EMBL/GenBank/DDBJ whole genome shotgun (WGS) entry which is preliminary data.</text>
</comment>
<dbReference type="InterPro" id="IPR009810">
    <property type="entry name" value="Nodulin_late_dom"/>
</dbReference>
<dbReference type="Proteomes" id="UP000265566">
    <property type="component" value="Chromosome 2"/>
</dbReference>
<keyword evidence="1" id="KW-0812">Transmembrane</keyword>
<dbReference type="EMBL" id="PSQE01000002">
    <property type="protein sequence ID" value="RHN74838.1"/>
    <property type="molecule type" value="Genomic_DNA"/>
</dbReference>
<sequence length="63" mass="7407">MEMKKNMVQISSLFYVLIIFRFIFLVTTNSAVSILCKRNSHCPKYMCSPPLHQECIRNMCMCL</sequence>
<evidence type="ECO:0000313" key="3">
    <source>
        <dbReference type="EMBL" id="RHN74838.1"/>
    </source>
</evidence>
<proteinExistence type="predicted"/>
<evidence type="ECO:0000256" key="1">
    <source>
        <dbReference type="SAM" id="Phobius"/>
    </source>
</evidence>
<feature type="transmembrane region" description="Helical" evidence="1">
    <location>
        <begin position="12"/>
        <end position="36"/>
    </location>
</feature>
<dbReference type="AlphaFoldDB" id="A0A396JEN4"/>
<protein>
    <submittedName>
        <fullName evidence="3">Putative Late nodulin</fullName>
    </submittedName>
</protein>
<keyword evidence="1" id="KW-1133">Transmembrane helix</keyword>